<dbReference type="KEGG" id="hat:RC74_12335"/>
<evidence type="ECO:0000256" key="1">
    <source>
        <dbReference type="SAM" id="MobiDB-lite"/>
    </source>
</evidence>
<reference evidence="3 4" key="1">
    <citation type="submission" date="2016-02" db="EMBL/GenBank/DDBJ databases">
        <title>Complete genome sequence of Halocynthiibacter arcticus PAMC 20958t from arctic marine sediment.</title>
        <authorList>
            <person name="Lee Y.M."/>
            <person name="Baek K."/>
            <person name="Lee H.K."/>
            <person name="Shin S.C."/>
        </authorList>
    </citation>
    <scope>NUCLEOTIDE SEQUENCE [LARGE SCALE GENOMIC DNA]</scope>
    <source>
        <strain evidence="3">PAMC 20958</strain>
    </source>
</reference>
<organism evidence="3 4">
    <name type="scientific">Falsihalocynthiibacter arcticus</name>
    <dbReference type="NCBI Taxonomy" id="1579316"/>
    <lineage>
        <taxon>Bacteria</taxon>
        <taxon>Pseudomonadati</taxon>
        <taxon>Pseudomonadota</taxon>
        <taxon>Alphaproteobacteria</taxon>
        <taxon>Rhodobacterales</taxon>
        <taxon>Roseobacteraceae</taxon>
        <taxon>Falsihalocynthiibacter</taxon>
    </lineage>
</organism>
<dbReference type="EMBL" id="CP014327">
    <property type="protein sequence ID" value="AML51950.1"/>
    <property type="molecule type" value="Genomic_DNA"/>
</dbReference>
<name>A0A126V0Y3_9RHOB</name>
<dbReference type="AlphaFoldDB" id="A0A126V0Y3"/>
<feature type="region of interest" description="Disordered" evidence="1">
    <location>
        <begin position="76"/>
        <end position="146"/>
    </location>
</feature>
<keyword evidence="2" id="KW-0732">Signal</keyword>
<feature type="chain" id="PRO_5007443208" evidence="2">
    <location>
        <begin position="18"/>
        <end position="270"/>
    </location>
</feature>
<dbReference type="STRING" id="1579316.RC74_12335"/>
<evidence type="ECO:0000256" key="2">
    <source>
        <dbReference type="SAM" id="SignalP"/>
    </source>
</evidence>
<dbReference type="Proteomes" id="UP000070371">
    <property type="component" value="Chromosome"/>
</dbReference>
<protein>
    <submittedName>
        <fullName evidence="3">Uncharacterized protein</fullName>
    </submittedName>
</protein>
<accession>A0A126V0Y3</accession>
<feature type="signal peptide" evidence="2">
    <location>
        <begin position="1"/>
        <end position="17"/>
    </location>
</feature>
<gene>
    <name evidence="3" type="ORF">RC74_12335</name>
</gene>
<dbReference type="RefSeq" id="WP_039002957.1">
    <property type="nucleotide sequence ID" value="NZ_CP014327.1"/>
</dbReference>
<sequence>MKRLLLTTALCAGPAFAETVDVFVVQKDGSGVVQHESNVTVDAAAILIEGERPAGTTGVVLEDGKSVVWTTLTPEEINRRHGGTGAPYVTHGENEDPDEMEFDADEERDNQADVEEDPRAAQADDDDDMEFDEEEERRFQEGDSMNAAQIKPLAGNWIGDMTEQTFDGCPKALEAPLRAQASAMSMSAVQGTIDPTFTPQRMAPQFDWTKTGANSWVGTLDQMTQGSGVRVQWAIQIKTPSLIESRQQLNFGLDAMGSCEVYMVTYLLRA</sequence>
<feature type="compositionally biased region" description="Acidic residues" evidence="1">
    <location>
        <begin position="95"/>
        <end position="116"/>
    </location>
</feature>
<keyword evidence="4" id="KW-1185">Reference proteome</keyword>
<evidence type="ECO:0000313" key="4">
    <source>
        <dbReference type="Proteomes" id="UP000070371"/>
    </source>
</evidence>
<proteinExistence type="predicted"/>
<dbReference type="OrthoDB" id="7858967at2"/>
<evidence type="ECO:0000313" key="3">
    <source>
        <dbReference type="EMBL" id="AML51950.1"/>
    </source>
</evidence>
<feature type="compositionally biased region" description="Acidic residues" evidence="1">
    <location>
        <begin position="123"/>
        <end position="135"/>
    </location>
</feature>